<evidence type="ECO:0000313" key="1">
    <source>
        <dbReference type="Ensembl" id="ENSSPUP00000020784.1"/>
    </source>
</evidence>
<reference evidence="1" key="2">
    <citation type="submission" date="2025-09" db="UniProtKB">
        <authorList>
            <consortium name="Ensembl"/>
        </authorList>
    </citation>
    <scope>IDENTIFICATION</scope>
</reference>
<evidence type="ECO:0000313" key="2">
    <source>
        <dbReference type="Proteomes" id="UP000694392"/>
    </source>
</evidence>
<dbReference type="Proteomes" id="UP000694392">
    <property type="component" value="Unplaced"/>
</dbReference>
<accession>A0A8D0HEJ5</accession>
<protein>
    <submittedName>
        <fullName evidence="1">Uncharacterized protein</fullName>
    </submittedName>
</protein>
<sequence>MATGAVEPVYGLSEDE</sequence>
<reference evidence="1" key="1">
    <citation type="submission" date="2025-08" db="UniProtKB">
        <authorList>
            <consortium name="Ensembl"/>
        </authorList>
    </citation>
    <scope>IDENTIFICATION</scope>
</reference>
<name>A0A8D0HEJ5_SPHPU</name>
<proteinExistence type="predicted"/>
<organism evidence="1 2">
    <name type="scientific">Sphenodon punctatus</name>
    <name type="common">Tuatara</name>
    <name type="synonym">Hatteria punctata</name>
    <dbReference type="NCBI Taxonomy" id="8508"/>
    <lineage>
        <taxon>Eukaryota</taxon>
        <taxon>Metazoa</taxon>
        <taxon>Chordata</taxon>
        <taxon>Craniata</taxon>
        <taxon>Vertebrata</taxon>
        <taxon>Euteleostomi</taxon>
        <taxon>Lepidosauria</taxon>
        <taxon>Sphenodontia</taxon>
        <taxon>Sphenodontidae</taxon>
        <taxon>Sphenodon</taxon>
    </lineage>
</organism>
<dbReference type="AlphaFoldDB" id="A0A8D0HEJ5"/>
<keyword evidence="2" id="KW-1185">Reference proteome</keyword>
<dbReference type="Ensembl" id="ENSSPUT00000022149.1">
    <property type="protein sequence ID" value="ENSSPUP00000020784.1"/>
    <property type="gene ID" value="ENSSPUG00000015969.1"/>
</dbReference>